<protein>
    <recommendedName>
        <fullName evidence="4">C2H2-type domain-containing protein</fullName>
    </recommendedName>
</protein>
<reference evidence="2 3" key="1">
    <citation type="submission" date="2018-06" db="EMBL/GenBank/DDBJ databases">
        <title>Complete Genomes of Monosporascus.</title>
        <authorList>
            <person name="Robinson A.J."/>
            <person name="Natvig D.O."/>
        </authorList>
    </citation>
    <scope>NUCLEOTIDE SEQUENCE [LARGE SCALE GENOMIC DNA]</scope>
    <source>
        <strain evidence="2 3">CBS 609.92</strain>
    </source>
</reference>
<dbReference type="EMBL" id="QJNS01000024">
    <property type="protein sequence ID" value="RYO92722.1"/>
    <property type="molecule type" value="Genomic_DNA"/>
</dbReference>
<accession>A0ABY0HG49</accession>
<comment type="caution">
    <text evidence="2">The sequence shown here is derived from an EMBL/GenBank/DDBJ whole genome shotgun (WGS) entry which is preliminary data.</text>
</comment>
<feature type="region of interest" description="Disordered" evidence="1">
    <location>
        <begin position="26"/>
        <end position="45"/>
    </location>
</feature>
<gene>
    <name evidence="2" type="ORF">DL762_001428</name>
</gene>
<feature type="compositionally biased region" description="Basic residues" evidence="1">
    <location>
        <begin position="274"/>
        <end position="284"/>
    </location>
</feature>
<organism evidence="2 3">
    <name type="scientific">Monosporascus cannonballus</name>
    <dbReference type="NCBI Taxonomy" id="155416"/>
    <lineage>
        <taxon>Eukaryota</taxon>
        <taxon>Fungi</taxon>
        <taxon>Dikarya</taxon>
        <taxon>Ascomycota</taxon>
        <taxon>Pezizomycotina</taxon>
        <taxon>Sordariomycetes</taxon>
        <taxon>Xylariomycetidae</taxon>
        <taxon>Xylariales</taxon>
        <taxon>Xylariales incertae sedis</taxon>
        <taxon>Monosporascus</taxon>
    </lineage>
</organism>
<sequence length="291" mass="33098">MDSASHAPEDSSTVALEHENRSYYASLGPETPAFGNTDTVPRGSTLLPHATSSSYVYDSAASPTRSSVASDGYEHSYVSTRSEASTSLTSVPTVASEYGLALGQNAATGPYLPCDFVGWGSCNEIFDVDNLHDWFEHVEEYHLGDNFPRKVMCWFCPKTFKVSKSASKDERRINFWNRLQHIQKHIKGGAKDENDIRVDFDYAEHLYSAKLITEEVYRLARKATDRISYPDGSRSWVPYIRDIYPPSFVPQERLLEQERAKQVKVDGQREERERRRHHHHRKTSMKGGKIC</sequence>
<evidence type="ECO:0000313" key="2">
    <source>
        <dbReference type="EMBL" id="RYO92722.1"/>
    </source>
</evidence>
<name>A0ABY0HG49_9PEZI</name>
<dbReference type="Proteomes" id="UP000294003">
    <property type="component" value="Unassembled WGS sequence"/>
</dbReference>
<feature type="region of interest" description="Disordered" evidence="1">
    <location>
        <begin position="262"/>
        <end position="291"/>
    </location>
</feature>
<keyword evidence="3" id="KW-1185">Reference proteome</keyword>
<evidence type="ECO:0008006" key="4">
    <source>
        <dbReference type="Google" id="ProtNLM"/>
    </source>
</evidence>
<evidence type="ECO:0000256" key="1">
    <source>
        <dbReference type="SAM" id="MobiDB-lite"/>
    </source>
</evidence>
<proteinExistence type="predicted"/>
<feature type="compositionally biased region" description="Basic and acidic residues" evidence="1">
    <location>
        <begin position="262"/>
        <end position="273"/>
    </location>
</feature>
<evidence type="ECO:0000313" key="3">
    <source>
        <dbReference type="Proteomes" id="UP000294003"/>
    </source>
</evidence>